<evidence type="ECO:0000256" key="1">
    <source>
        <dbReference type="SAM" id="Coils"/>
    </source>
</evidence>
<protein>
    <recommendedName>
        <fullName evidence="4">Peptidase M23 domain-containing protein</fullName>
    </recommendedName>
</protein>
<evidence type="ECO:0000313" key="2">
    <source>
        <dbReference type="EMBL" id="OGM60699.1"/>
    </source>
</evidence>
<gene>
    <name evidence="2" type="ORF">A2892_01490</name>
</gene>
<sequence length="390" mass="44112">MNKRKLIPLLIFILLFSLGRTFLKVDFLLAQVHEEKLQKLTREIEEYEREIEKLESKATTLSNQIAQYDAQIHLTILKISQTEEKIVSLGGRIDRLETSLTSLSNAFTSRVIKTYKMSRLNQPYLFLISSGDFSEAVLSYHYLKKIQDADRNLLIRLENAQEVYLKEKLGQEELQNELENQKAVLGVQKAAKASLLEQTKNDENKYQQLLLAAKAEFEAIQAIIAGKGDEEEVGKVSQGQRIASIIQGASCNSSGGHLHFIVSENASPQNPFNFLKGGMDYENCSGSFCGSSDGDSFTPSGSWDWPINPKIKFTQGYGTTWAVRNTWVGRIYQFHNGIDMNSLTLSEVKAVRSGTLFRGSYTGWNGCKLRYVRVDNDDSNLDTFYLHINY</sequence>
<proteinExistence type="predicted"/>
<dbReference type="AlphaFoldDB" id="A0A1F8BAI8"/>
<dbReference type="InterPro" id="IPR011055">
    <property type="entry name" value="Dup_hybrid_motif"/>
</dbReference>
<reference evidence="2 3" key="1">
    <citation type="journal article" date="2016" name="Nat. Commun.">
        <title>Thousands of microbial genomes shed light on interconnected biogeochemical processes in an aquifer system.</title>
        <authorList>
            <person name="Anantharaman K."/>
            <person name="Brown C.T."/>
            <person name="Hug L.A."/>
            <person name="Sharon I."/>
            <person name="Castelle C.J."/>
            <person name="Probst A.J."/>
            <person name="Thomas B.C."/>
            <person name="Singh A."/>
            <person name="Wilkins M.J."/>
            <person name="Karaoz U."/>
            <person name="Brodie E.L."/>
            <person name="Williams K.H."/>
            <person name="Hubbard S.S."/>
            <person name="Banfield J.F."/>
        </authorList>
    </citation>
    <scope>NUCLEOTIDE SEQUENCE [LARGE SCALE GENOMIC DNA]</scope>
</reference>
<evidence type="ECO:0000313" key="3">
    <source>
        <dbReference type="Proteomes" id="UP000176404"/>
    </source>
</evidence>
<feature type="coiled-coil region" evidence="1">
    <location>
        <begin position="30"/>
        <end position="71"/>
    </location>
</feature>
<name>A0A1F8BAI8_9BACT</name>
<dbReference type="Proteomes" id="UP000176404">
    <property type="component" value="Unassembled WGS sequence"/>
</dbReference>
<dbReference type="EMBL" id="MGHD01000003">
    <property type="protein sequence ID" value="OGM60699.1"/>
    <property type="molecule type" value="Genomic_DNA"/>
</dbReference>
<keyword evidence="1" id="KW-0175">Coiled coil</keyword>
<comment type="caution">
    <text evidence="2">The sequence shown here is derived from an EMBL/GenBank/DDBJ whole genome shotgun (WGS) entry which is preliminary data.</text>
</comment>
<evidence type="ECO:0008006" key="4">
    <source>
        <dbReference type="Google" id="ProtNLM"/>
    </source>
</evidence>
<dbReference type="Gene3D" id="2.70.70.10">
    <property type="entry name" value="Glucose Permease (Domain IIA)"/>
    <property type="match status" value="1"/>
</dbReference>
<organism evidence="2 3">
    <name type="scientific">Candidatus Woesebacteria bacterium RIFCSPLOWO2_01_FULL_39_10b</name>
    <dbReference type="NCBI Taxonomy" id="1802517"/>
    <lineage>
        <taxon>Bacteria</taxon>
        <taxon>Candidatus Woeseibacteriota</taxon>
    </lineage>
</organism>
<dbReference type="SUPFAM" id="SSF51261">
    <property type="entry name" value="Duplicated hybrid motif"/>
    <property type="match status" value="1"/>
</dbReference>
<dbReference type="Gene3D" id="6.10.250.3150">
    <property type="match status" value="1"/>
</dbReference>
<dbReference type="STRING" id="1802517.A2892_01490"/>
<accession>A0A1F8BAI8</accession>